<dbReference type="PANTHER" id="PTHR47966:SF51">
    <property type="entry name" value="BETA-SITE APP-CLEAVING ENZYME, ISOFORM A-RELATED"/>
    <property type="match status" value="1"/>
</dbReference>
<evidence type="ECO:0000313" key="5">
    <source>
        <dbReference type="EMBL" id="CAD5223871.1"/>
    </source>
</evidence>
<accession>A0A811L834</accession>
<keyword evidence="6" id="KW-1185">Reference proteome</keyword>
<feature type="chain" id="PRO_5035681805" description="Peptidase A1 domain-containing protein" evidence="3">
    <location>
        <begin position="17"/>
        <end position="352"/>
    </location>
</feature>
<proteinExistence type="inferred from homology"/>
<dbReference type="PANTHER" id="PTHR47966">
    <property type="entry name" value="BETA-SITE APP-CLEAVING ENZYME, ISOFORM A-RELATED"/>
    <property type="match status" value="1"/>
</dbReference>
<dbReference type="EMBL" id="CAJFDH010000005">
    <property type="protein sequence ID" value="CAD5223871.1"/>
    <property type="molecule type" value="Genomic_DNA"/>
</dbReference>
<evidence type="ECO:0000313" key="6">
    <source>
        <dbReference type="Proteomes" id="UP000614601"/>
    </source>
</evidence>
<keyword evidence="2" id="KW-0812">Transmembrane</keyword>
<reference evidence="5" key="1">
    <citation type="submission" date="2020-09" db="EMBL/GenBank/DDBJ databases">
        <authorList>
            <person name="Kikuchi T."/>
        </authorList>
    </citation>
    <scope>NUCLEOTIDE SEQUENCE</scope>
    <source>
        <strain evidence="5">SH1</strain>
    </source>
</reference>
<dbReference type="GO" id="GO:0004190">
    <property type="term" value="F:aspartic-type endopeptidase activity"/>
    <property type="evidence" value="ECO:0007669"/>
    <property type="project" value="InterPro"/>
</dbReference>
<dbReference type="InterPro" id="IPR001461">
    <property type="entry name" value="Aspartic_peptidase_A1"/>
</dbReference>
<feature type="transmembrane region" description="Helical" evidence="2">
    <location>
        <begin position="334"/>
        <end position="351"/>
    </location>
</feature>
<dbReference type="InterPro" id="IPR033121">
    <property type="entry name" value="PEPTIDASE_A1"/>
</dbReference>
<dbReference type="Pfam" id="PF00026">
    <property type="entry name" value="Asp"/>
    <property type="match status" value="1"/>
</dbReference>
<dbReference type="SUPFAM" id="SSF50630">
    <property type="entry name" value="Acid proteases"/>
    <property type="match status" value="1"/>
</dbReference>
<dbReference type="GO" id="GO:0005764">
    <property type="term" value="C:lysosome"/>
    <property type="evidence" value="ECO:0007669"/>
    <property type="project" value="TreeGrafter"/>
</dbReference>
<protein>
    <recommendedName>
        <fullName evidence="4">Peptidase A1 domain-containing protein</fullName>
    </recommendedName>
</protein>
<dbReference type="AlphaFoldDB" id="A0A811L834"/>
<dbReference type="InterPro" id="IPR034164">
    <property type="entry name" value="Pepsin-like_dom"/>
</dbReference>
<evidence type="ECO:0000256" key="3">
    <source>
        <dbReference type="SAM" id="SignalP"/>
    </source>
</evidence>
<keyword evidence="2" id="KW-0472">Membrane</keyword>
<dbReference type="OrthoDB" id="2747330at2759"/>
<name>A0A811L834_9BILA</name>
<dbReference type="Proteomes" id="UP000614601">
    <property type="component" value="Unassembled WGS sequence"/>
</dbReference>
<keyword evidence="3" id="KW-0732">Signal</keyword>
<dbReference type="CDD" id="cd05471">
    <property type="entry name" value="pepsin_like"/>
    <property type="match status" value="1"/>
</dbReference>
<organism evidence="5 6">
    <name type="scientific">Bursaphelenchus okinawaensis</name>
    <dbReference type="NCBI Taxonomy" id="465554"/>
    <lineage>
        <taxon>Eukaryota</taxon>
        <taxon>Metazoa</taxon>
        <taxon>Ecdysozoa</taxon>
        <taxon>Nematoda</taxon>
        <taxon>Chromadorea</taxon>
        <taxon>Rhabditida</taxon>
        <taxon>Tylenchina</taxon>
        <taxon>Tylenchomorpha</taxon>
        <taxon>Aphelenchoidea</taxon>
        <taxon>Aphelenchoididae</taxon>
        <taxon>Bursaphelenchus</taxon>
    </lineage>
</organism>
<feature type="domain" description="Peptidase A1" evidence="4">
    <location>
        <begin position="30"/>
        <end position="348"/>
    </location>
</feature>
<dbReference type="InterPro" id="IPR021109">
    <property type="entry name" value="Peptidase_aspartic_dom_sf"/>
</dbReference>
<gene>
    <name evidence="5" type="ORF">BOKJ2_LOCUS10641</name>
</gene>
<evidence type="ECO:0000256" key="2">
    <source>
        <dbReference type="SAM" id="Phobius"/>
    </source>
</evidence>
<dbReference type="Gene3D" id="2.40.70.10">
    <property type="entry name" value="Acid Proteases"/>
    <property type="match status" value="2"/>
</dbReference>
<sequence length="352" mass="40418">MLFYIVFFLFLGYGSADYSFTYNIKYPQQPYMTVKIGNDARDVKVLLDFVRPYSFVFDQSCAIKNCTINRLGYYYNSNITGIPTGQPFKDVYGKYSSFTGQIYNDTITIGDVTVPVKLGVVNGSQFAIKYEYDWDGVIGLGLQDVDTGIVRDIMVQLEEKKITVQQGYHYVNNFNYKEPKKSVGTITFGNSDNLLCGGFQYVNTTSENMWKILTGVNIGNSRLSNKVITFLPGQYSQMPEVIYDIYFGNTTTTQREFYDITFELGGTTYKMTKDDYSWYDYTRNKYDPRLNIAYSEYGYEFGFGSDFLQHYCVSFVAVDNFTYFQIGLAENNNAFTVFGQVTIIILFLIVLQ</sequence>
<evidence type="ECO:0000259" key="4">
    <source>
        <dbReference type="PROSITE" id="PS51767"/>
    </source>
</evidence>
<comment type="caution">
    <text evidence="5">The sequence shown here is derived from an EMBL/GenBank/DDBJ whole genome shotgun (WGS) entry which is preliminary data.</text>
</comment>
<dbReference type="Proteomes" id="UP000783686">
    <property type="component" value="Unassembled WGS sequence"/>
</dbReference>
<comment type="similarity">
    <text evidence="1">Belongs to the peptidase A1 family.</text>
</comment>
<evidence type="ECO:0000256" key="1">
    <source>
        <dbReference type="ARBA" id="ARBA00007447"/>
    </source>
</evidence>
<keyword evidence="2" id="KW-1133">Transmembrane helix</keyword>
<dbReference type="GO" id="GO:0006508">
    <property type="term" value="P:proteolysis"/>
    <property type="evidence" value="ECO:0007669"/>
    <property type="project" value="InterPro"/>
</dbReference>
<dbReference type="EMBL" id="CAJFCW020000005">
    <property type="protein sequence ID" value="CAG9119036.1"/>
    <property type="molecule type" value="Genomic_DNA"/>
</dbReference>
<dbReference type="PROSITE" id="PS51767">
    <property type="entry name" value="PEPTIDASE_A1"/>
    <property type="match status" value="1"/>
</dbReference>
<feature type="signal peptide" evidence="3">
    <location>
        <begin position="1"/>
        <end position="16"/>
    </location>
</feature>